<dbReference type="InterPro" id="IPR007110">
    <property type="entry name" value="Ig-like_dom"/>
</dbReference>
<protein>
    <recommendedName>
        <fullName evidence="2">Ig-like domain-containing protein</fullName>
    </recommendedName>
</protein>
<feature type="region of interest" description="Disordered" evidence="1">
    <location>
        <begin position="317"/>
        <end position="337"/>
    </location>
</feature>
<comment type="caution">
    <text evidence="3">The sequence shown here is derived from an EMBL/GenBank/DDBJ whole genome shotgun (WGS) entry which is preliminary data.</text>
</comment>
<evidence type="ECO:0000313" key="4">
    <source>
        <dbReference type="Proteomes" id="UP000650467"/>
    </source>
</evidence>
<sequence>MGTPTTWNVTLTRTAPVPSGGSDISLVCRLFTGAGGGTPPAINAEWLGSATSDTLRDNTAVMAVGESTATCTFTGIVYSATIGSTRPQVQVFESGDVTKPLFVTPVQGPTFAVYGVGCSAPTTGFCSTTGGNGAVAYRTDCDNDYALDWVCMDNLGYRSTVRSSSGCQVAGGAGAAAAPIADCPVAFNPFPIIISQVTVAPTPIVANQPTTWSFVVGRAPGFPLDYIDFEVVLWVGEGPEPQIPADFRAAAAASSPYIRVKSAAINQGASMTSDTLPPYTYANAGAVRFAKVQVLKYADSISMLAGGTYVTGDYTVASSSGGTGGGTGGTSSTTADDPTISLSFIRTGPIPLTANPTPGDFVTFSAMLSQQASTSGASGSAKDVYVSFQDGDVPNGPESPRQHITLPGDGSTPAAPNVFIPTRLYSTPGTKTAMVRVYSQPGSGGNLLKSAAVTFTVDTYAGFDTSLAVKLGHVVAAAGEGIDSSATFVNVTQGVSVAFDAQIQCNGTAGAADRTLYWSLYDSDMQEESRAAVTVTPQPDGAALVGIPNLTSRMYGSPGGRNVVLRLWDSAALNSGTLLAMSSAVYVWVPPPPVVPSTGGGGSGGLLEVVNMDLSPTTPSAQLPASWTITIQRSSSSSTATTGSTSSIYFDAVLYVGEGPAPSTPADFRAQLQASSSNSAYVRLIGGVVLAASQTTVTVTFGNVVYPYATFDRSPRLQLLQPGSTASLLPSALQYYSPGSTFNVGANPGSDTSISLTLTRGGGTSAANPTTAEPVTFSATILRCCDGASKTVYWTLVDGDSGGGAPELAPRVAVTLPGYSSAAAAQPTTLNVPARLYGVPGTKLVELRVYDAATGGNLLRTAMYTLMVDGYSAFDGVCAASLATSLNPSSLGSLAIGTSVPLAASVSCSGSSGTQRTVYYSIFDSDTWTEVRTAFDLPADGTMRGIPNVAARAYSSDGGRNIVLRIWDSASGGILLATSMLPVYVAPPSAPTVPATTDGDDPNLAVTLVRTNTAAAPTVADTVGFVATVGLVAAQLTDRAVWVAFADGEAPESSLRTYVLLPAGSTDAVAVSVPARMYNVAGGKTATLRVYGAASGSTLLKSVNLTLTVSPAPGLDPTCSVALTRSGLADVSPGTVVTFAASVTCGTVGGGTGTPRSLYWSLYDTDMGTEARAAILVPDNGTPADFTTVLLTRTYGSAGTYPVALRLWISAAQTGGPLLVGMSTPVYITVQPSSTSGGSTGGGGSTAVEDPNLMATLARLYAGSTATSTTVADVVGFSASVSMVAGSQATDRAVWVAFADGEAPESSPRTQLTLPASGAALNVPIPDRMYNVAGGKTATLRVYGAASGGTLLKSVNVTLTVSSATGLDASCTATLARSSSGSTVAGDVSVGVAVPFTGTVSCSGGTGTPRSLYWSLYDTDMGPEVRNFISVSTDGIVVALPAAVLSRTYGSAGMHTVVLRLWSSPDMTDRLLVALSVPVPVSVVSGTGGTTTPGDDPDIFLTLTRTSAAGPTVADLVEFSASISLSSTLAAGRSVWLAFVDGDVSNAAESSPRMYKTISVPSTGSVPVVVGIPGRMYSTPGVKTAWVRLYDSATGGMLLKSASVTVNVASAPGLDTSCTASLARTGPTPNADVSPGTPVNFTASVTCGTGGAVGAQHVLYWSVYDTDMGSAEVRIQITVPDDGTSVPVDGPSLSRTYGTIGGRNVMLRMWSSSAVTNRALVAISGPAYVSVSGS</sequence>
<evidence type="ECO:0000256" key="1">
    <source>
        <dbReference type="SAM" id="MobiDB-lite"/>
    </source>
</evidence>
<accession>A0A835SXY0</accession>
<dbReference type="Proteomes" id="UP000650467">
    <property type="component" value="Unassembled WGS sequence"/>
</dbReference>
<evidence type="ECO:0000313" key="3">
    <source>
        <dbReference type="EMBL" id="KAG2433801.1"/>
    </source>
</evidence>
<gene>
    <name evidence="3" type="ORF">HXX76_008159</name>
</gene>
<feature type="domain" description="Ig-like" evidence="2">
    <location>
        <begin position="4"/>
        <end position="83"/>
    </location>
</feature>
<dbReference type="PROSITE" id="PS50835">
    <property type="entry name" value="IG_LIKE"/>
    <property type="match status" value="1"/>
</dbReference>
<evidence type="ECO:0000259" key="2">
    <source>
        <dbReference type="PROSITE" id="PS50835"/>
    </source>
</evidence>
<reference evidence="3" key="1">
    <citation type="journal article" date="2020" name="bioRxiv">
        <title>Comparative genomics of Chlamydomonas.</title>
        <authorList>
            <person name="Craig R.J."/>
            <person name="Hasan A.R."/>
            <person name="Ness R.W."/>
            <person name="Keightley P.D."/>
        </authorList>
    </citation>
    <scope>NUCLEOTIDE SEQUENCE</scope>
    <source>
        <strain evidence="3">SAG 7.73</strain>
    </source>
</reference>
<dbReference type="EMBL" id="JAEHOC010000018">
    <property type="protein sequence ID" value="KAG2433801.1"/>
    <property type="molecule type" value="Genomic_DNA"/>
</dbReference>
<proteinExistence type="predicted"/>
<keyword evidence="4" id="KW-1185">Reference proteome</keyword>
<name>A0A835SXY0_CHLIN</name>
<organism evidence="3 4">
    <name type="scientific">Chlamydomonas incerta</name>
    <dbReference type="NCBI Taxonomy" id="51695"/>
    <lineage>
        <taxon>Eukaryota</taxon>
        <taxon>Viridiplantae</taxon>
        <taxon>Chlorophyta</taxon>
        <taxon>core chlorophytes</taxon>
        <taxon>Chlorophyceae</taxon>
        <taxon>CS clade</taxon>
        <taxon>Chlamydomonadales</taxon>
        <taxon>Chlamydomonadaceae</taxon>
        <taxon>Chlamydomonas</taxon>
    </lineage>
</organism>